<name>A0A225NFA5_9RHOB</name>
<evidence type="ECO:0000256" key="2">
    <source>
        <dbReference type="ARBA" id="ARBA00022448"/>
    </source>
</evidence>
<dbReference type="InterPro" id="IPR001807">
    <property type="entry name" value="ClC"/>
</dbReference>
<dbReference type="PANTHER" id="PTHR43427">
    <property type="entry name" value="CHLORIDE CHANNEL PROTEIN CLC-E"/>
    <property type="match status" value="1"/>
</dbReference>
<gene>
    <name evidence="11" type="ORF">ATO3_17695</name>
</gene>
<keyword evidence="7" id="KW-0869">Chloride channel</keyword>
<sequence>MRELSGIIILGALSLLVGLVSGVICALFHMALTHADALRVQAVTHAQASPWVGLPLLVGGTAAAAAFAAGLVRRVAPEASGSGIPHVEAVLEQEMQPARGWLIPVKFTGGVLAIGSGLALGREGPSVQMAAATANVIGRFFRRNWEDRRALLAGGAGAGLAAAFNAPAAGAVFVLEELVGKFEPRIAVVALGTSIGAIFASRGLLGGALDFPLPQLSGGGPEMLPLFLLMGVLVGLVSVVYNRSLLGTLRLADRIGGPIELRAAVIGGAVGLLAFAAPDLVGGGDAMVTRMTQEQVALALLPLLFLVRLLLSTVSYAAGTPGGLFAPMLALGAITGLAFGLIVQALAPGLGVAPAAFAVVAMGAFFAGAVRAPLTGIILVIEMTGASDIILPLLTACFGSMLVTQALREPPIYVSLRERAAQSER</sequence>
<feature type="transmembrane region" description="Helical" evidence="10">
    <location>
        <begin position="261"/>
        <end position="284"/>
    </location>
</feature>
<accession>A0A225NFA5</accession>
<dbReference type="GO" id="GO:0005254">
    <property type="term" value="F:chloride channel activity"/>
    <property type="evidence" value="ECO:0007669"/>
    <property type="project" value="UniProtKB-KW"/>
</dbReference>
<organism evidence="11 12">
    <name type="scientific">Marinibacterium profundimaris</name>
    <dbReference type="NCBI Taxonomy" id="1679460"/>
    <lineage>
        <taxon>Bacteria</taxon>
        <taxon>Pseudomonadati</taxon>
        <taxon>Pseudomonadota</taxon>
        <taxon>Alphaproteobacteria</taxon>
        <taxon>Rhodobacterales</taxon>
        <taxon>Paracoccaceae</taxon>
        <taxon>Marinibacterium</taxon>
    </lineage>
</organism>
<evidence type="ECO:0000256" key="4">
    <source>
        <dbReference type="ARBA" id="ARBA00022989"/>
    </source>
</evidence>
<dbReference type="Proteomes" id="UP000215377">
    <property type="component" value="Unassembled WGS sequence"/>
</dbReference>
<dbReference type="RefSeq" id="WP_198963302.1">
    <property type="nucleotide sequence ID" value="NZ_AQQR01000008.1"/>
</dbReference>
<proteinExistence type="predicted"/>
<evidence type="ECO:0000256" key="1">
    <source>
        <dbReference type="ARBA" id="ARBA00004141"/>
    </source>
</evidence>
<dbReference type="InterPro" id="IPR050368">
    <property type="entry name" value="ClC-type_chloride_channel"/>
</dbReference>
<keyword evidence="6 10" id="KW-0472">Membrane</keyword>
<evidence type="ECO:0000256" key="10">
    <source>
        <dbReference type="SAM" id="Phobius"/>
    </source>
</evidence>
<keyword evidence="9" id="KW-0407">Ion channel</keyword>
<feature type="transmembrane region" description="Helical" evidence="10">
    <location>
        <begin position="186"/>
        <end position="211"/>
    </location>
</feature>
<evidence type="ECO:0000313" key="11">
    <source>
        <dbReference type="EMBL" id="OWU71644.1"/>
    </source>
</evidence>
<dbReference type="NCBIfam" id="NF003640">
    <property type="entry name" value="PRK05277.1"/>
    <property type="match status" value="1"/>
</dbReference>
<keyword evidence="12" id="KW-1185">Reference proteome</keyword>
<evidence type="ECO:0000256" key="5">
    <source>
        <dbReference type="ARBA" id="ARBA00023065"/>
    </source>
</evidence>
<dbReference type="PRINTS" id="PR00762">
    <property type="entry name" value="CLCHANNEL"/>
</dbReference>
<keyword evidence="2" id="KW-0813">Transport</keyword>
<evidence type="ECO:0000256" key="8">
    <source>
        <dbReference type="ARBA" id="ARBA00023214"/>
    </source>
</evidence>
<feature type="transmembrane region" description="Helical" evidence="10">
    <location>
        <begin position="150"/>
        <end position="174"/>
    </location>
</feature>
<dbReference type="Pfam" id="PF00654">
    <property type="entry name" value="Voltage_CLC"/>
    <property type="match status" value="1"/>
</dbReference>
<dbReference type="InterPro" id="IPR014743">
    <property type="entry name" value="Cl-channel_core"/>
</dbReference>
<keyword evidence="3 10" id="KW-0812">Transmembrane</keyword>
<comment type="subcellular location">
    <subcellularLocation>
        <location evidence="1">Membrane</location>
        <topology evidence="1">Multi-pass membrane protein</topology>
    </subcellularLocation>
</comment>
<feature type="transmembrane region" description="Helical" evidence="10">
    <location>
        <begin position="7"/>
        <end position="32"/>
    </location>
</feature>
<feature type="transmembrane region" description="Helical" evidence="10">
    <location>
        <begin position="52"/>
        <end position="72"/>
    </location>
</feature>
<evidence type="ECO:0000256" key="3">
    <source>
        <dbReference type="ARBA" id="ARBA00022692"/>
    </source>
</evidence>
<evidence type="ECO:0000256" key="9">
    <source>
        <dbReference type="ARBA" id="ARBA00023303"/>
    </source>
</evidence>
<keyword evidence="5" id="KW-0406">Ion transport</keyword>
<feature type="transmembrane region" description="Helical" evidence="10">
    <location>
        <begin position="350"/>
        <end position="369"/>
    </location>
</feature>
<evidence type="ECO:0000313" key="12">
    <source>
        <dbReference type="Proteomes" id="UP000215377"/>
    </source>
</evidence>
<comment type="caution">
    <text evidence="11">The sequence shown here is derived from an EMBL/GenBank/DDBJ whole genome shotgun (WGS) entry which is preliminary data.</text>
</comment>
<evidence type="ECO:0008006" key="13">
    <source>
        <dbReference type="Google" id="ProtNLM"/>
    </source>
</evidence>
<dbReference type="SUPFAM" id="SSF81340">
    <property type="entry name" value="Clc chloride channel"/>
    <property type="match status" value="1"/>
</dbReference>
<keyword evidence="8" id="KW-0868">Chloride</keyword>
<dbReference type="Gene3D" id="1.10.3080.10">
    <property type="entry name" value="Clc chloride channel"/>
    <property type="match status" value="1"/>
</dbReference>
<protein>
    <recommendedName>
        <fullName evidence="13">Chloride channel protein</fullName>
    </recommendedName>
</protein>
<evidence type="ECO:0000256" key="7">
    <source>
        <dbReference type="ARBA" id="ARBA00023173"/>
    </source>
</evidence>
<dbReference type="AlphaFoldDB" id="A0A225NFA5"/>
<dbReference type="GO" id="GO:0034707">
    <property type="term" value="C:chloride channel complex"/>
    <property type="evidence" value="ECO:0007669"/>
    <property type="project" value="UniProtKB-KW"/>
</dbReference>
<evidence type="ECO:0000256" key="6">
    <source>
        <dbReference type="ARBA" id="ARBA00023136"/>
    </source>
</evidence>
<dbReference type="PANTHER" id="PTHR43427:SF6">
    <property type="entry name" value="CHLORIDE CHANNEL PROTEIN CLC-E"/>
    <property type="match status" value="1"/>
</dbReference>
<feature type="transmembrane region" description="Helical" evidence="10">
    <location>
        <begin position="324"/>
        <end position="343"/>
    </location>
</feature>
<feature type="transmembrane region" description="Helical" evidence="10">
    <location>
        <begin position="296"/>
        <end position="318"/>
    </location>
</feature>
<reference evidence="11 12" key="1">
    <citation type="submission" date="2013-04" db="EMBL/GenBank/DDBJ databases">
        <title>Oceanicola sp. 22II1-22F33 Genome Sequencing.</title>
        <authorList>
            <person name="Lai Q."/>
            <person name="Li G."/>
            <person name="Shao Z."/>
        </authorList>
    </citation>
    <scope>NUCLEOTIDE SEQUENCE [LARGE SCALE GENOMIC DNA]</scope>
    <source>
        <strain evidence="11 12">22II1-22F33</strain>
    </source>
</reference>
<keyword evidence="4 10" id="KW-1133">Transmembrane helix</keyword>
<feature type="transmembrane region" description="Helical" evidence="10">
    <location>
        <begin position="223"/>
        <end position="241"/>
    </location>
</feature>
<dbReference type="EMBL" id="AQQR01000008">
    <property type="protein sequence ID" value="OWU71644.1"/>
    <property type="molecule type" value="Genomic_DNA"/>
</dbReference>